<dbReference type="PROSITE" id="PS50053">
    <property type="entry name" value="UBIQUITIN_2"/>
    <property type="match status" value="1"/>
</dbReference>
<evidence type="ECO:0000259" key="2">
    <source>
        <dbReference type="PROSITE" id="PS50053"/>
    </source>
</evidence>
<dbReference type="EMBL" id="VAHF01000001">
    <property type="protein sequence ID" value="TXG72357.1"/>
    <property type="molecule type" value="Genomic_DNA"/>
</dbReference>
<evidence type="ECO:0000313" key="4">
    <source>
        <dbReference type="Proteomes" id="UP000323000"/>
    </source>
</evidence>
<evidence type="ECO:0000256" key="1">
    <source>
        <dbReference type="ARBA" id="ARBA00022499"/>
    </source>
</evidence>
<dbReference type="OrthoDB" id="1894077at2759"/>
<proteinExistence type="predicted"/>
<reference evidence="4" key="1">
    <citation type="journal article" date="2019" name="Gigascience">
        <title>De novo genome assembly of the endangered Acer yangbiense, a plant species with extremely small populations endemic to Yunnan Province, China.</title>
        <authorList>
            <person name="Yang J."/>
            <person name="Wariss H.M."/>
            <person name="Tao L."/>
            <person name="Zhang R."/>
            <person name="Yun Q."/>
            <person name="Hollingsworth P."/>
            <person name="Dao Z."/>
            <person name="Luo G."/>
            <person name="Guo H."/>
            <person name="Ma Y."/>
            <person name="Sun W."/>
        </authorList>
    </citation>
    <scope>NUCLEOTIDE SEQUENCE [LARGE SCALE GENOMIC DNA]</scope>
    <source>
        <strain evidence="4">cv. Malutang</strain>
    </source>
</reference>
<comment type="caution">
    <text evidence="3">The sequence shown here is derived from an EMBL/GenBank/DDBJ whole genome shotgun (WGS) entry which is preliminary data.</text>
</comment>
<dbReference type="Gene3D" id="3.10.20.90">
    <property type="entry name" value="Phosphatidylinositol 3-kinase Catalytic Subunit, Chain A, domain 1"/>
    <property type="match status" value="2"/>
</dbReference>
<dbReference type="InterPro" id="IPR050158">
    <property type="entry name" value="Ubiquitin_ubiquitin-like"/>
</dbReference>
<keyword evidence="4" id="KW-1185">Reference proteome</keyword>
<sequence length="144" mass="16811">MTFYSFHRIKGIIQSKVGIHPHEYSLYYSGKHVPDFQYVASLNIEGAEATIQMIANRNDNLSFLVETPTQNTIEVEVKCNHTVLTLKNVVESMTNCPSEDWDLFSGSTRLWNAKTLAYYEIKENEILKMLLIDRYRRLILWAYN</sequence>
<dbReference type="GO" id="GO:0003729">
    <property type="term" value="F:mRNA binding"/>
    <property type="evidence" value="ECO:0007669"/>
    <property type="project" value="UniProtKB-ARBA"/>
</dbReference>
<name>A0A5C7ISN3_9ROSI</name>
<dbReference type="Pfam" id="PF00240">
    <property type="entry name" value="ubiquitin"/>
    <property type="match status" value="1"/>
</dbReference>
<accession>A0A5C7ISN3</accession>
<keyword evidence="1" id="KW-1017">Isopeptide bond</keyword>
<dbReference type="InterPro" id="IPR029071">
    <property type="entry name" value="Ubiquitin-like_domsf"/>
</dbReference>
<organism evidence="3 4">
    <name type="scientific">Acer yangbiense</name>
    <dbReference type="NCBI Taxonomy" id="1000413"/>
    <lineage>
        <taxon>Eukaryota</taxon>
        <taxon>Viridiplantae</taxon>
        <taxon>Streptophyta</taxon>
        <taxon>Embryophyta</taxon>
        <taxon>Tracheophyta</taxon>
        <taxon>Spermatophyta</taxon>
        <taxon>Magnoliopsida</taxon>
        <taxon>eudicotyledons</taxon>
        <taxon>Gunneridae</taxon>
        <taxon>Pentapetalae</taxon>
        <taxon>rosids</taxon>
        <taxon>malvids</taxon>
        <taxon>Sapindales</taxon>
        <taxon>Sapindaceae</taxon>
        <taxon>Hippocastanoideae</taxon>
        <taxon>Acereae</taxon>
        <taxon>Acer</taxon>
    </lineage>
</organism>
<gene>
    <name evidence="3" type="ORF">EZV62_000936</name>
</gene>
<dbReference type="InterPro" id="IPR000626">
    <property type="entry name" value="Ubiquitin-like_dom"/>
</dbReference>
<evidence type="ECO:0000313" key="3">
    <source>
        <dbReference type="EMBL" id="TXG72357.1"/>
    </source>
</evidence>
<dbReference type="CDD" id="cd17039">
    <property type="entry name" value="Ubl_ubiquitin_like"/>
    <property type="match status" value="1"/>
</dbReference>
<dbReference type="SUPFAM" id="SSF54236">
    <property type="entry name" value="Ubiquitin-like"/>
    <property type="match status" value="2"/>
</dbReference>
<dbReference type="SMART" id="SM00213">
    <property type="entry name" value="UBQ"/>
    <property type="match status" value="1"/>
</dbReference>
<dbReference type="PANTHER" id="PTHR10666">
    <property type="entry name" value="UBIQUITIN"/>
    <property type="match status" value="1"/>
</dbReference>
<feature type="domain" description="Ubiquitin-like" evidence="2">
    <location>
        <begin position="61"/>
        <end position="131"/>
    </location>
</feature>
<dbReference type="Proteomes" id="UP000323000">
    <property type="component" value="Chromosome 1"/>
</dbReference>
<dbReference type="AlphaFoldDB" id="A0A5C7ISN3"/>
<protein>
    <recommendedName>
        <fullName evidence="2">Ubiquitin-like domain-containing protein</fullName>
    </recommendedName>
</protein>